<dbReference type="HOGENOM" id="CLU_2245118_0_0_10"/>
<dbReference type="KEGG" id="cpc:Cpar_0082"/>
<accession>B3QRI8</accession>
<dbReference type="RefSeq" id="WP_012501345.1">
    <property type="nucleotide sequence ID" value="NC_011027.1"/>
</dbReference>
<organism evidence="1 2">
    <name type="scientific">Chlorobaculum parvum (strain DSM 263 / NCIMB 8327)</name>
    <name type="common">Chlorobium vibrioforme subsp. thiosulfatophilum</name>
    <dbReference type="NCBI Taxonomy" id="517417"/>
    <lineage>
        <taxon>Bacteria</taxon>
        <taxon>Pseudomonadati</taxon>
        <taxon>Chlorobiota</taxon>
        <taxon>Chlorobiia</taxon>
        <taxon>Chlorobiales</taxon>
        <taxon>Chlorobiaceae</taxon>
        <taxon>Chlorobaculum</taxon>
    </lineage>
</organism>
<gene>
    <name evidence="1" type="ordered locus">Cpar_0082</name>
</gene>
<protein>
    <submittedName>
        <fullName evidence="1">CRISPR-associated RAMP protein, Csm5 family</fullName>
    </submittedName>
</protein>
<dbReference type="EMBL" id="CP001099">
    <property type="protein sequence ID" value="ACF10510.1"/>
    <property type="molecule type" value="Genomic_DNA"/>
</dbReference>
<dbReference type="Proteomes" id="UP000008811">
    <property type="component" value="Chromosome"/>
</dbReference>
<sequence>MDKTTKSKETAIIELETLTPLFIKGKDPDYGEGMYFFPNENKAYLLDNDKLCKFIYDKTYDKDGNILVDGKDYVALYSELLANEGGEKEIAGLYDKFSRFQAQR</sequence>
<evidence type="ECO:0000313" key="1">
    <source>
        <dbReference type="EMBL" id="ACF10510.1"/>
    </source>
</evidence>
<proteinExistence type="predicted"/>
<keyword evidence="2" id="KW-1185">Reference proteome</keyword>
<reference evidence="1" key="1">
    <citation type="submission" date="2008-06" db="EMBL/GenBank/DDBJ databases">
        <title>Complete sequence of Chlorobaculum parvum NCIB 8327.</title>
        <authorList>
            <consortium name="US DOE Joint Genome Institute"/>
            <person name="Lucas S."/>
            <person name="Copeland A."/>
            <person name="Lapidus A."/>
            <person name="Glavina del Rio T."/>
            <person name="Dalin E."/>
            <person name="Tice H."/>
            <person name="Bruce D."/>
            <person name="Goodwin L."/>
            <person name="Pitluck S."/>
            <person name="Schmutz J."/>
            <person name="Larimer F."/>
            <person name="Land M."/>
            <person name="Hauser L."/>
            <person name="Kyrpides N."/>
            <person name="Mikhailova N."/>
            <person name="Zhao F."/>
            <person name="Li T."/>
            <person name="Liu Z."/>
            <person name="Overmann J."/>
            <person name="Bryant D.A."/>
            <person name="Richardson P."/>
        </authorList>
    </citation>
    <scope>NUCLEOTIDE SEQUENCE [LARGE SCALE GENOMIC DNA]</scope>
    <source>
        <strain evidence="1">NCIB 8327</strain>
    </source>
</reference>
<dbReference type="STRING" id="517417.Cpar_0082"/>
<name>B3QRI8_CHLP8</name>
<dbReference type="AlphaFoldDB" id="B3QRI8"/>
<evidence type="ECO:0000313" key="2">
    <source>
        <dbReference type="Proteomes" id="UP000008811"/>
    </source>
</evidence>